<organism evidence="2 3">
    <name type="scientific">Endocarpon pusillum (strain Z07020 / HMAS-L-300199)</name>
    <name type="common">Lichen-forming fungus</name>
    <dbReference type="NCBI Taxonomy" id="1263415"/>
    <lineage>
        <taxon>Eukaryota</taxon>
        <taxon>Fungi</taxon>
        <taxon>Dikarya</taxon>
        <taxon>Ascomycota</taxon>
        <taxon>Pezizomycotina</taxon>
        <taxon>Eurotiomycetes</taxon>
        <taxon>Chaetothyriomycetidae</taxon>
        <taxon>Verrucariales</taxon>
        <taxon>Verrucariaceae</taxon>
        <taxon>Endocarpon</taxon>
    </lineage>
</organism>
<keyword evidence="3" id="KW-1185">Reference proteome</keyword>
<dbReference type="AlphaFoldDB" id="U1G6W6"/>
<feature type="compositionally biased region" description="Polar residues" evidence="1">
    <location>
        <begin position="251"/>
        <end position="260"/>
    </location>
</feature>
<name>U1G6W6_ENDPU</name>
<evidence type="ECO:0000256" key="1">
    <source>
        <dbReference type="SAM" id="MobiDB-lite"/>
    </source>
</evidence>
<evidence type="ECO:0000313" key="2">
    <source>
        <dbReference type="EMBL" id="ERF73117.1"/>
    </source>
</evidence>
<gene>
    <name evidence="2" type="ORF">EPUS_09191</name>
</gene>
<proteinExistence type="predicted"/>
<accession>U1G6W6</accession>
<feature type="region of interest" description="Disordered" evidence="1">
    <location>
        <begin position="251"/>
        <end position="292"/>
    </location>
</feature>
<feature type="compositionally biased region" description="Pro residues" evidence="1">
    <location>
        <begin position="68"/>
        <end position="78"/>
    </location>
</feature>
<evidence type="ECO:0000313" key="3">
    <source>
        <dbReference type="Proteomes" id="UP000019373"/>
    </source>
</evidence>
<feature type="region of interest" description="Disordered" evidence="1">
    <location>
        <begin position="307"/>
        <end position="331"/>
    </location>
</feature>
<sequence length="389" mass="42616">MDTNKRTKHDKDLMFQLGKACIATDWAENPDWRRILHYLTEDLHVASHKHFEAYFVKVQSGARQSAPPASPHPKPTSAPPASDTRSIRPPSTGATGFHSRSGSMQRAPSPISTSGDLSEAGSQFENSDTSSSKSAPNDANEVKYWSYSRQVWRPCICIEGDSHENWISMRIAEQTGLEIRPHSCGRPECRGVLPLMWHPRHSIKTVEGEFHVTVEDNMPDLVVGKDKMADATMAQEAGRSQEGLERLLQHQGLSGRSRSWSRPADLLTPMATPSPGRAGLSLSDTPRDTPLSLNAVSIPTVIKTSESVSGISDTGSSRPNGKTTDSTNYPPRTRLFSQATHSVVQGASAEPPSAVHERSKQTEIDARTISRIKHLKAGVRFPAKNMLCV</sequence>
<dbReference type="EMBL" id="KE720984">
    <property type="protein sequence ID" value="ERF73117.1"/>
    <property type="molecule type" value="Genomic_DNA"/>
</dbReference>
<protein>
    <submittedName>
        <fullName evidence="2">Uncharacterized protein</fullName>
    </submittedName>
</protein>
<reference evidence="3" key="1">
    <citation type="journal article" date="2014" name="BMC Genomics">
        <title>Genome characteristics reveal the impact of lichenization on lichen-forming fungus Endocarpon pusillum Hedwig (Verrucariales, Ascomycota).</title>
        <authorList>
            <person name="Wang Y.-Y."/>
            <person name="Liu B."/>
            <person name="Zhang X.-Y."/>
            <person name="Zhou Q.-M."/>
            <person name="Zhang T."/>
            <person name="Li H."/>
            <person name="Yu Y.-F."/>
            <person name="Zhang X.-L."/>
            <person name="Hao X.-Y."/>
            <person name="Wang M."/>
            <person name="Wang L."/>
            <person name="Wei J.-C."/>
        </authorList>
    </citation>
    <scope>NUCLEOTIDE SEQUENCE [LARGE SCALE GENOMIC DNA]</scope>
    <source>
        <strain evidence="3">Z07020 / HMAS-L-300199</strain>
    </source>
</reference>
<dbReference type="RefSeq" id="XP_007801235.1">
    <property type="nucleotide sequence ID" value="XM_007803044.1"/>
</dbReference>
<dbReference type="HOGENOM" id="CLU_709858_0_0_1"/>
<feature type="region of interest" description="Disordered" evidence="1">
    <location>
        <begin position="62"/>
        <end position="138"/>
    </location>
</feature>
<feature type="compositionally biased region" description="Polar residues" evidence="1">
    <location>
        <begin position="92"/>
        <end position="137"/>
    </location>
</feature>
<dbReference type="Proteomes" id="UP000019373">
    <property type="component" value="Unassembled WGS sequence"/>
</dbReference>
<dbReference type="GeneID" id="19244023"/>